<feature type="chain" id="PRO_5041363660" evidence="2">
    <location>
        <begin position="21"/>
        <end position="151"/>
    </location>
</feature>
<organism evidence="4">
    <name type="scientific">Candidatus Nitricoxidivorans perseverans</name>
    <dbReference type="NCBI Taxonomy" id="2975601"/>
    <lineage>
        <taxon>Bacteria</taxon>
        <taxon>Pseudomonadati</taxon>
        <taxon>Pseudomonadota</taxon>
        <taxon>Betaproteobacteria</taxon>
        <taxon>Nitrosomonadales</taxon>
        <taxon>Sterolibacteriaceae</taxon>
        <taxon>Candidatus Nitricoxidivorans</taxon>
    </lineage>
</organism>
<evidence type="ECO:0000256" key="1">
    <source>
        <dbReference type="SAM" id="MobiDB-lite"/>
    </source>
</evidence>
<dbReference type="Proteomes" id="UP001234916">
    <property type="component" value="Chromosome"/>
</dbReference>
<feature type="region of interest" description="Disordered" evidence="1">
    <location>
        <begin position="36"/>
        <end position="128"/>
    </location>
</feature>
<dbReference type="Pfam" id="PF13511">
    <property type="entry name" value="DUF4124"/>
    <property type="match status" value="1"/>
</dbReference>
<feature type="signal peptide" evidence="2">
    <location>
        <begin position="1"/>
        <end position="20"/>
    </location>
</feature>
<evidence type="ECO:0000313" key="4">
    <source>
        <dbReference type="EMBL" id="WIM06225.1"/>
    </source>
</evidence>
<keyword evidence="2" id="KW-0732">Signal</keyword>
<feature type="compositionally biased region" description="Basic and acidic residues" evidence="1">
    <location>
        <begin position="66"/>
        <end position="106"/>
    </location>
</feature>
<evidence type="ECO:0000256" key="2">
    <source>
        <dbReference type="SAM" id="SignalP"/>
    </source>
</evidence>
<protein>
    <submittedName>
        <fullName evidence="4">DUF4124 domain-containing protein</fullName>
    </submittedName>
</protein>
<name>A0AA49IXP8_9PROT</name>
<dbReference type="AlphaFoldDB" id="A0AA49IXP8"/>
<feature type="domain" description="DUF4124" evidence="3">
    <location>
        <begin position="11"/>
        <end position="63"/>
    </location>
</feature>
<dbReference type="InterPro" id="IPR025392">
    <property type="entry name" value="DUF4124"/>
</dbReference>
<sequence length="151" mass="16625">MRPVVTLLSVFVLLPLAAAAQVYTWKDAGGRIHYSDQPPIEHGLDARKMGPMTSPPPEATAAARKQQAESEAEARKRRLQAKEAAGKSEKEKSALEERQKNCERARSALQGIESGQTRFRINDKGDREALDGEAREAELAGVRKSVADWCK</sequence>
<reference evidence="4" key="1">
    <citation type="journal article" date="2023" name="Nat. Microbiol.">
        <title>Enrichment and characterization of a nitric oxide-reducing microbial community in a continuous bioreactor.</title>
        <authorList>
            <person name="Garrido-Amador P."/>
            <person name="Stortenbeker N."/>
            <person name="Wessels H.J.C.T."/>
            <person name="Speth D.R."/>
            <person name="Garcia-Heredia I."/>
            <person name="Kartal B."/>
        </authorList>
    </citation>
    <scope>NUCLEOTIDE SEQUENCE</scope>
    <source>
        <strain evidence="4">MAG1</strain>
    </source>
</reference>
<dbReference type="KEGG" id="npv:OHM77_02710"/>
<evidence type="ECO:0000259" key="3">
    <source>
        <dbReference type="Pfam" id="PF13511"/>
    </source>
</evidence>
<gene>
    <name evidence="4" type="ORF">OHM77_02710</name>
</gene>
<dbReference type="EMBL" id="CP107246">
    <property type="protein sequence ID" value="WIM06225.1"/>
    <property type="molecule type" value="Genomic_DNA"/>
</dbReference>
<accession>A0AA49IXP8</accession>
<proteinExistence type="predicted"/>